<keyword evidence="2 10" id="KW-0813">Transport</keyword>
<evidence type="ECO:0000256" key="7">
    <source>
        <dbReference type="ARBA" id="ARBA00023136"/>
    </source>
</evidence>
<keyword evidence="5 12" id="KW-0732">Signal</keyword>
<evidence type="ECO:0000259" key="13">
    <source>
        <dbReference type="Pfam" id="PF00593"/>
    </source>
</evidence>
<keyword evidence="9 10" id="KW-0998">Cell outer membrane</keyword>
<evidence type="ECO:0000256" key="6">
    <source>
        <dbReference type="ARBA" id="ARBA00023077"/>
    </source>
</evidence>
<evidence type="ECO:0000256" key="2">
    <source>
        <dbReference type="ARBA" id="ARBA00022448"/>
    </source>
</evidence>
<dbReference type="AlphaFoldDB" id="E6X259"/>
<keyword evidence="6 11" id="KW-0798">TonB box</keyword>
<dbReference type="PROSITE" id="PS52016">
    <property type="entry name" value="TONB_DEPENDENT_REC_3"/>
    <property type="match status" value="1"/>
</dbReference>
<dbReference type="EMBL" id="CP002452">
    <property type="protein sequence ID" value="ADV47128.1"/>
    <property type="molecule type" value="Genomic_DNA"/>
</dbReference>
<protein>
    <submittedName>
        <fullName evidence="15">TonB-dependent receptor plug</fullName>
    </submittedName>
</protein>
<dbReference type="InterPro" id="IPR012910">
    <property type="entry name" value="Plug_dom"/>
</dbReference>
<organism evidence="15 16">
    <name type="scientific">Nitratifractor salsuginis (strain DSM 16511 / JCM 12458 / E9I37-1)</name>
    <dbReference type="NCBI Taxonomy" id="749222"/>
    <lineage>
        <taxon>Bacteria</taxon>
        <taxon>Pseudomonadati</taxon>
        <taxon>Campylobacterota</taxon>
        <taxon>Epsilonproteobacteria</taxon>
        <taxon>Campylobacterales</taxon>
        <taxon>Sulfurovaceae</taxon>
        <taxon>Nitratifractor</taxon>
    </lineage>
</organism>
<proteinExistence type="inferred from homology"/>
<feature type="chain" id="PRO_5003212480" evidence="12">
    <location>
        <begin position="24"/>
        <end position="607"/>
    </location>
</feature>
<evidence type="ECO:0000256" key="12">
    <source>
        <dbReference type="SAM" id="SignalP"/>
    </source>
</evidence>
<dbReference type="InterPro" id="IPR000531">
    <property type="entry name" value="Beta-barrel_TonB"/>
</dbReference>
<dbReference type="InterPro" id="IPR036942">
    <property type="entry name" value="Beta-barrel_TonB_sf"/>
</dbReference>
<evidence type="ECO:0000256" key="8">
    <source>
        <dbReference type="ARBA" id="ARBA00023170"/>
    </source>
</evidence>
<dbReference type="RefSeq" id="WP_013554813.1">
    <property type="nucleotide sequence ID" value="NC_014935.1"/>
</dbReference>
<dbReference type="KEGG" id="nsa:Nitsa_1884"/>
<evidence type="ECO:0000256" key="10">
    <source>
        <dbReference type="PROSITE-ProRule" id="PRU01360"/>
    </source>
</evidence>
<evidence type="ECO:0000256" key="5">
    <source>
        <dbReference type="ARBA" id="ARBA00022729"/>
    </source>
</evidence>
<dbReference type="GO" id="GO:0015344">
    <property type="term" value="F:siderophore uptake transmembrane transporter activity"/>
    <property type="evidence" value="ECO:0007669"/>
    <property type="project" value="TreeGrafter"/>
</dbReference>
<evidence type="ECO:0000313" key="16">
    <source>
        <dbReference type="Proteomes" id="UP000008633"/>
    </source>
</evidence>
<reference evidence="15 16" key="1">
    <citation type="journal article" date="2011" name="Stand. Genomic Sci.">
        <title>Complete genome sequence of Nitratifractor salsuginis type strain (E9I37-1).</title>
        <authorList>
            <person name="Anderson I."/>
            <person name="Sikorski J."/>
            <person name="Zeytun A."/>
            <person name="Nolan M."/>
            <person name="Lapidus A."/>
            <person name="Lucas S."/>
            <person name="Hammon N."/>
            <person name="Deshpande S."/>
            <person name="Cheng J.F."/>
            <person name="Tapia R."/>
            <person name="Han C."/>
            <person name="Goodwin L."/>
            <person name="Pitluck S."/>
            <person name="Liolios K."/>
            <person name="Pagani I."/>
            <person name="Ivanova N."/>
            <person name="Huntemann M."/>
            <person name="Mavromatis K."/>
            <person name="Ovchinikova G."/>
            <person name="Pati A."/>
            <person name="Chen A."/>
            <person name="Palaniappan K."/>
            <person name="Land M."/>
            <person name="Hauser L."/>
            <person name="Brambilla E.M."/>
            <person name="Ngatchou-Djao O.D."/>
            <person name="Rohde M."/>
            <person name="Tindall B.J."/>
            <person name="Goker M."/>
            <person name="Detter J.C."/>
            <person name="Woyke T."/>
            <person name="Bristow J."/>
            <person name="Eisen J.A."/>
            <person name="Markowitz V."/>
            <person name="Hugenholtz P."/>
            <person name="Klenk H.P."/>
            <person name="Kyrpides N.C."/>
        </authorList>
    </citation>
    <scope>NUCLEOTIDE SEQUENCE [LARGE SCALE GENOMIC DNA]</scope>
    <source>
        <strain evidence="16">DSM 16511 / JCM 12458 / E9I37-1</strain>
    </source>
</reference>
<dbReference type="PANTHER" id="PTHR30069">
    <property type="entry name" value="TONB-DEPENDENT OUTER MEMBRANE RECEPTOR"/>
    <property type="match status" value="1"/>
</dbReference>
<accession>E6X259</accession>
<evidence type="ECO:0000313" key="15">
    <source>
        <dbReference type="EMBL" id="ADV47128.1"/>
    </source>
</evidence>
<sequence length="607" mass="67027">MTKYRFSLAALLALSTLNLQTLSADNLDSGEDLGVITVTPDRVSEPLKDSTANVTVITAKEIRERGYQTVSDAVSRISGFAASANGGPGQTTGLYLRGFNSGNILILLDGIPLKDPTDPSFSAGLAHLRLDDVARIEVVKGAQSGVWGADAVAGIINIVTKKAAPGAHVSLRGQYGSYDSKSAGISLSAAGEAGSFVLSGDHFKTDGFSALAPRGAEDDGYTNNTLHFKGKINVGENADFGLFYHDIQGDFDYDSGNPDDSISQGTFEDKLIGLDYHYDDGTRSLHGSFSTNRIDRHMLDASWGASDYHGDATRATLNGAWKIDAHQRLSGGIDYNRYSGSTTFQPESSYDNRGYYAGYRYIFDDLLGARTLVNATVRYDDFSTFKNKTTYRFGIKRECLALPGLFTAANLYSAYKAPSLYQYSTNPDLKPESTQGYEISAGYEELLKVTYFRNKVKDRIDYDFNTWSYFNSARDYTLDGIEVESRYRIDSIDTEISANWTHMFSLTDDKGNTVLRVPRNEANLFVDYFFSPEIHLGANLQYVGKRTDYGNVPLSSYTLLNLSYNQQVTKNLSLSIQAHNVLDRHYESVKGYSTEGRSIYGKVEYKF</sequence>
<dbReference type="Pfam" id="PF07715">
    <property type="entry name" value="Plug"/>
    <property type="match status" value="1"/>
</dbReference>
<comment type="subcellular location">
    <subcellularLocation>
        <location evidence="1 10">Cell outer membrane</location>
        <topology evidence="1 10">Multi-pass membrane protein</topology>
    </subcellularLocation>
</comment>
<keyword evidence="16" id="KW-1185">Reference proteome</keyword>
<dbReference type="Pfam" id="PF00593">
    <property type="entry name" value="TonB_dep_Rec_b-barrel"/>
    <property type="match status" value="1"/>
</dbReference>
<dbReference type="CDD" id="cd01347">
    <property type="entry name" value="ligand_gated_channel"/>
    <property type="match status" value="1"/>
</dbReference>
<reference evidence="16" key="2">
    <citation type="submission" date="2011-01" db="EMBL/GenBank/DDBJ databases">
        <title>The complete genome of Nitratifractor salsuginis DSM 16511.</title>
        <authorList>
            <consortium name="US DOE Joint Genome Institute (JGI-PGF)"/>
            <person name="Lucas S."/>
            <person name="Copeland A."/>
            <person name="Lapidus A."/>
            <person name="Bruce D."/>
            <person name="Goodwin L."/>
            <person name="Pitluck S."/>
            <person name="Kyrpides N."/>
            <person name="Mavromatis K."/>
            <person name="Ivanova N."/>
            <person name="Mikhailova N."/>
            <person name="Zeytun A."/>
            <person name="Detter J.C."/>
            <person name="Tapia R."/>
            <person name="Han C."/>
            <person name="Land M."/>
            <person name="Hauser L."/>
            <person name="Markowitz V."/>
            <person name="Cheng J.-F."/>
            <person name="Hugenholtz P."/>
            <person name="Woyke T."/>
            <person name="Wu D."/>
            <person name="Tindall B."/>
            <person name="Schuetze A."/>
            <person name="Brambilla E."/>
            <person name="Klenk H.-P."/>
            <person name="Eisen J.A."/>
        </authorList>
    </citation>
    <scope>NUCLEOTIDE SEQUENCE [LARGE SCALE GENOMIC DNA]</scope>
    <source>
        <strain evidence="16">DSM 16511 / JCM 12458 / E9I37-1</strain>
    </source>
</reference>
<dbReference type="GO" id="GO:0044718">
    <property type="term" value="P:siderophore transmembrane transport"/>
    <property type="evidence" value="ECO:0007669"/>
    <property type="project" value="TreeGrafter"/>
</dbReference>
<keyword evidence="3 10" id="KW-1134">Transmembrane beta strand</keyword>
<dbReference type="HOGENOM" id="CLU_008287_18_5_7"/>
<feature type="signal peptide" evidence="12">
    <location>
        <begin position="1"/>
        <end position="23"/>
    </location>
</feature>
<dbReference type="GO" id="GO:0009279">
    <property type="term" value="C:cell outer membrane"/>
    <property type="evidence" value="ECO:0007669"/>
    <property type="project" value="UniProtKB-SubCell"/>
</dbReference>
<comment type="similarity">
    <text evidence="10 11">Belongs to the TonB-dependent receptor family.</text>
</comment>
<evidence type="ECO:0000256" key="4">
    <source>
        <dbReference type="ARBA" id="ARBA00022692"/>
    </source>
</evidence>
<feature type="domain" description="TonB-dependent receptor-like beta-barrel" evidence="13">
    <location>
        <begin position="218"/>
        <end position="581"/>
    </location>
</feature>
<dbReference type="InterPro" id="IPR037066">
    <property type="entry name" value="Plug_dom_sf"/>
</dbReference>
<name>E6X259_NITSE</name>
<keyword evidence="7 10" id="KW-0472">Membrane</keyword>
<keyword evidence="8 15" id="KW-0675">Receptor</keyword>
<keyword evidence="4 10" id="KW-0812">Transmembrane</keyword>
<evidence type="ECO:0000256" key="9">
    <source>
        <dbReference type="ARBA" id="ARBA00023237"/>
    </source>
</evidence>
<dbReference type="eggNOG" id="COG4206">
    <property type="taxonomic scope" value="Bacteria"/>
</dbReference>
<dbReference type="InterPro" id="IPR039426">
    <property type="entry name" value="TonB-dep_rcpt-like"/>
</dbReference>
<dbReference type="Gene3D" id="2.170.130.10">
    <property type="entry name" value="TonB-dependent receptor, plug domain"/>
    <property type="match status" value="1"/>
</dbReference>
<dbReference type="Proteomes" id="UP000008633">
    <property type="component" value="Chromosome"/>
</dbReference>
<dbReference type="STRING" id="749222.Nitsa_1884"/>
<gene>
    <name evidence="15" type="ordered locus">Nitsa_1884</name>
</gene>
<dbReference type="PANTHER" id="PTHR30069:SF29">
    <property type="entry name" value="HEMOGLOBIN AND HEMOGLOBIN-HAPTOGLOBIN-BINDING PROTEIN 1-RELATED"/>
    <property type="match status" value="1"/>
</dbReference>
<dbReference type="SUPFAM" id="SSF56935">
    <property type="entry name" value="Porins"/>
    <property type="match status" value="1"/>
</dbReference>
<evidence type="ECO:0000259" key="14">
    <source>
        <dbReference type="Pfam" id="PF07715"/>
    </source>
</evidence>
<evidence type="ECO:0000256" key="3">
    <source>
        <dbReference type="ARBA" id="ARBA00022452"/>
    </source>
</evidence>
<dbReference type="Gene3D" id="2.40.170.20">
    <property type="entry name" value="TonB-dependent receptor, beta-barrel domain"/>
    <property type="match status" value="1"/>
</dbReference>
<evidence type="ECO:0000256" key="11">
    <source>
        <dbReference type="RuleBase" id="RU003357"/>
    </source>
</evidence>
<dbReference type="OrthoDB" id="9763670at2"/>
<evidence type="ECO:0000256" key="1">
    <source>
        <dbReference type="ARBA" id="ARBA00004571"/>
    </source>
</evidence>
<feature type="domain" description="TonB-dependent receptor plug" evidence="14">
    <location>
        <begin position="47"/>
        <end position="155"/>
    </location>
</feature>